<dbReference type="PIRSF" id="PIRSF037181">
    <property type="entry name" value="DGC"/>
    <property type="match status" value="1"/>
</dbReference>
<gene>
    <name evidence="1" type="ORF">SAMN04515625_1091</name>
</gene>
<dbReference type="InterPro" id="IPR014958">
    <property type="entry name" value="DGC"/>
</dbReference>
<evidence type="ECO:0000313" key="1">
    <source>
        <dbReference type="EMBL" id="SDW51763.1"/>
    </source>
</evidence>
<dbReference type="Pfam" id="PF08859">
    <property type="entry name" value="DGC"/>
    <property type="match status" value="1"/>
</dbReference>
<reference evidence="1 2" key="1">
    <citation type="submission" date="2016-10" db="EMBL/GenBank/DDBJ databases">
        <authorList>
            <person name="de Groot N.N."/>
        </authorList>
    </citation>
    <scope>NUCLEOTIDE SEQUENCE [LARGE SCALE GENOMIC DNA]</scope>
    <source>
        <strain evidence="1 2">Z-7982</strain>
    </source>
</reference>
<evidence type="ECO:0000313" key="2">
    <source>
        <dbReference type="Proteomes" id="UP000198669"/>
    </source>
</evidence>
<dbReference type="Proteomes" id="UP000198669">
    <property type="component" value="Unassembled WGS sequence"/>
</dbReference>
<organism evidence="1 2">
    <name type="scientific">Methanohalophilus halophilus</name>
    <dbReference type="NCBI Taxonomy" id="2177"/>
    <lineage>
        <taxon>Archaea</taxon>
        <taxon>Methanobacteriati</taxon>
        <taxon>Methanobacteriota</taxon>
        <taxon>Stenosarchaea group</taxon>
        <taxon>Methanomicrobia</taxon>
        <taxon>Methanosarcinales</taxon>
        <taxon>Methanosarcinaceae</taxon>
        <taxon>Methanohalophilus</taxon>
    </lineage>
</organism>
<accession>A0A1H2U698</accession>
<dbReference type="GeneID" id="30583521"/>
<name>A0A1H2U698_9EURY</name>
<proteinExistence type="predicted"/>
<dbReference type="RefSeq" id="WP_200796365.1">
    <property type="nucleotide sequence ID" value="NZ_CP017921.1"/>
</dbReference>
<dbReference type="EMBL" id="FNMU01000003">
    <property type="protein sequence ID" value="SDW51763.1"/>
    <property type="molecule type" value="Genomic_DNA"/>
</dbReference>
<sequence>MAEELKMAEGPTCACEVAIIGLYACSGGSNVGQMANRVAVELTKQGKGKIMCTVGIGGNVSGIIKSTEGTDEIVAIDRCPLLCAKKSLEHAGFTVDKNIVITELGMKKGGSLDLEENDVKEMMTKVEAELGN</sequence>
<dbReference type="AlphaFoldDB" id="A0A1H2U698"/>
<protein>
    <submittedName>
        <fullName evidence="1">Uncharacterized protein, contains metal-binding DGC domain</fullName>
    </submittedName>
</protein>
<dbReference type="OrthoDB" id="371695at2157"/>